<dbReference type="RefSeq" id="WP_070788316.1">
    <property type="nucleotide sequence ID" value="NZ_MKIQ01000028.1"/>
</dbReference>
<name>A0A9Q5JFZ9_9LACT</name>
<dbReference type="OrthoDB" id="2360592at2"/>
<evidence type="ECO:0000259" key="1">
    <source>
        <dbReference type="PROSITE" id="PS50943"/>
    </source>
</evidence>
<reference evidence="3" key="1">
    <citation type="submission" date="2016-09" db="EMBL/GenBank/DDBJ databases">
        <title>Draft genome sequence of a novel species of the family Streptococcaceae isolated from flowers.</title>
        <authorList>
            <person name="Chuah L.-O."/>
            <person name="Yap K.-P."/>
            <person name="Thong K.L."/>
            <person name="Liong M.T."/>
            <person name="Ahmad R."/>
            <person name="Rusul G."/>
        </authorList>
    </citation>
    <scope>NUCLEOTIDE SEQUENCE [LARGE SCALE GENOMIC DNA]</scope>
    <source>
        <strain evidence="3">HibF3</strain>
    </source>
</reference>
<gene>
    <name evidence="2" type="ORF">BG262_05015</name>
</gene>
<dbReference type="PANTHER" id="PTHR37038:SF13">
    <property type="entry name" value="HTH CRO_C1-TYPE DOMAIN-CONTAINING PROTEIN"/>
    <property type="match status" value="1"/>
</dbReference>
<dbReference type="AlphaFoldDB" id="A0A9Q5JFZ9"/>
<dbReference type="Proteomes" id="UP000177273">
    <property type="component" value="Unassembled WGS sequence"/>
</dbReference>
<evidence type="ECO:0000313" key="2">
    <source>
        <dbReference type="EMBL" id="OFI46379.1"/>
    </source>
</evidence>
<dbReference type="SUPFAM" id="SSF47413">
    <property type="entry name" value="lambda repressor-like DNA-binding domains"/>
    <property type="match status" value="1"/>
</dbReference>
<dbReference type="Gene3D" id="1.25.40.10">
    <property type="entry name" value="Tetratricopeptide repeat domain"/>
    <property type="match status" value="1"/>
</dbReference>
<dbReference type="GO" id="GO:0003677">
    <property type="term" value="F:DNA binding"/>
    <property type="evidence" value="ECO:0007669"/>
    <property type="project" value="InterPro"/>
</dbReference>
<dbReference type="CDD" id="cd00093">
    <property type="entry name" value="HTH_XRE"/>
    <property type="match status" value="1"/>
</dbReference>
<dbReference type="InterPro" id="IPR001387">
    <property type="entry name" value="Cro/C1-type_HTH"/>
</dbReference>
<keyword evidence="3" id="KW-1185">Reference proteome</keyword>
<organism evidence="2 3">
    <name type="scientific">Floricoccus penangensis</name>
    <dbReference type="NCBI Taxonomy" id="1859475"/>
    <lineage>
        <taxon>Bacteria</taxon>
        <taxon>Bacillati</taxon>
        <taxon>Bacillota</taxon>
        <taxon>Bacilli</taxon>
        <taxon>Lactobacillales</taxon>
        <taxon>Streptococcaceae</taxon>
        <taxon>Floricoccus</taxon>
    </lineage>
</organism>
<proteinExistence type="predicted"/>
<comment type="caution">
    <text evidence="2">The sequence shown here is derived from an EMBL/GenBank/DDBJ whole genome shotgun (WGS) entry which is preliminary data.</text>
</comment>
<dbReference type="EMBL" id="MKIQ01000028">
    <property type="protein sequence ID" value="OFI46379.1"/>
    <property type="molecule type" value="Genomic_DNA"/>
</dbReference>
<accession>A0A9Q5JFZ9</accession>
<dbReference type="PROSITE" id="PS50943">
    <property type="entry name" value="HTH_CROC1"/>
    <property type="match status" value="1"/>
</dbReference>
<dbReference type="PANTHER" id="PTHR37038">
    <property type="entry name" value="TRANSCRIPTIONAL REGULATOR-RELATED"/>
    <property type="match status" value="1"/>
</dbReference>
<dbReference type="SMART" id="SM00530">
    <property type="entry name" value="HTH_XRE"/>
    <property type="match status" value="1"/>
</dbReference>
<feature type="domain" description="HTH cro/C1-type" evidence="1">
    <location>
        <begin position="10"/>
        <end position="62"/>
    </location>
</feature>
<dbReference type="InterPro" id="IPR010982">
    <property type="entry name" value="Lambda_DNA-bd_dom_sf"/>
</dbReference>
<evidence type="ECO:0000313" key="3">
    <source>
        <dbReference type="Proteomes" id="UP000177273"/>
    </source>
</evidence>
<dbReference type="InterPro" id="IPR011990">
    <property type="entry name" value="TPR-like_helical_dom_sf"/>
</dbReference>
<dbReference type="Pfam" id="PF01381">
    <property type="entry name" value="HTH_3"/>
    <property type="match status" value="1"/>
</dbReference>
<dbReference type="InterPro" id="IPR053163">
    <property type="entry name" value="HTH-type_regulator_Rgg"/>
</dbReference>
<sequence>MRWDIGSVYKEIRKSKNLSQKDICGKTLSRTTISKFENNKLVPSYPTMEFLLRQISMTFEEFEFLCNKNGENKRMDILLKYKAVLSSAETKRIVPLIEQCDEYLKNEDDIAIKESRQVLISLMEIAKGKFEVTDDFRDSISELWDKLKAMDTWYYTDLMFINILIFKLPIETLKEIDKPILESIKKYEKYNKGAIHFLKMCIFINLSTIYMQNNFVEQAIHFAELAAEVAKQIKNYYFLSYAYIRLGICKNEQKLIIDGLTLLEIAGEDDFLKEMKDEINYYKEKTNS</sequence>
<protein>
    <recommendedName>
        <fullName evidence="1">HTH cro/C1-type domain-containing protein</fullName>
    </recommendedName>
</protein>